<reference evidence="1" key="1">
    <citation type="submission" date="2014-02" db="EMBL/GenBank/DDBJ databases">
        <title>Expanding our view of genomic diversity in Candidatus Accumulibacter clades.</title>
        <authorList>
            <person name="Skennerton C.T."/>
            <person name="Barr J.J."/>
            <person name="Slater F.R."/>
            <person name="Bond P.L."/>
            <person name="Tyson G.W."/>
        </authorList>
    </citation>
    <scope>NUCLEOTIDE SEQUENCE [LARGE SCALE GENOMIC DNA]</scope>
</reference>
<evidence type="ECO:0000313" key="2">
    <source>
        <dbReference type="Proteomes" id="UP000021315"/>
    </source>
</evidence>
<accession>A0A080MEN4</accession>
<dbReference type="AlphaFoldDB" id="A0A080MEN4"/>
<protein>
    <submittedName>
        <fullName evidence="1">Uncharacterized protein</fullName>
    </submittedName>
</protein>
<organism evidence="1 2">
    <name type="scientific">Candidatus Accumulibacter cognatus</name>
    <dbReference type="NCBI Taxonomy" id="2954383"/>
    <lineage>
        <taxon>Bacteria</taxon>
        <taxon>Pseudomonadati</taxon>
        <taxon>Pseudomonadota</taxon>
        <taxon>Betaproteobacteria</taxon>
        <taxon>Candidatus Accumulibacter</taxon>
    </lineage>
</organism>
<dbReference type="Proteomes" id="UP000021315">
    <property type="component" value="Unassembled WGS sequence"/>
</dbReference>
<dbReference type="STRING" id="1453999.AW06_003264"/>
<proteinExistence type="predicted"/>
<comment type="caution">
    <text evidence="1">The sequence shown here is derived from an EMBL/GenBank/DDBJ whole genome shotgun (WGS) entry which is preliminary data.</text>
</comment>
<keyword evidence="2" id="KW-1185">Reference proteome</keyword>
<dbReference type="RefSeq" id="WP_273704739.1">
    <property type="nucleotide sequence ID" value="NZ_JDST02000078.1"/>
</dbReference>
<name>A0A080MEN4_9PROT</name>
<sequence>MAAIEKFAKRHGVDVVSFKKDQRKDDVTREYLVKFEAKEGVVYIGRAQEKARVVRTERRRNAITGATYPWVVDGSAFVNYYYFYCVDEDFGPFFLKFCSYFPYNAKRCLNGNEYAKCQLRKQDIAFQALDNGILSCADPKALQRLCDELDATKIDGAAAQMAGPFAASVRRQRSRRRLSLRTVDPASRVCLDPSP</sequence>
<evidence type="ECO:0000313" key="1">
    <source>
        <dbReference type="EMBL" id="KFB75649.1"/>
    </source>
</evidence>
<dbReference type="EMBL" id="JDST02000078">
    <property type="protein sequence ID" value="KFB75649.1"/>
    <property type="molecule type" value="Genomic_DNA"/>
</dbReference>
<gene>
    <name evidence="1" type="ORF">AW06_003264</name>
</gene>